<sequence>MFLEWLFWLVATCPEGTKPLIHPLSQSPQKCTIGVSICGQGYQCQNADSTAIVGFCCTTPDTRPTRTFSSRRAGTLYSMEPPEVTLPPMAVVARPEEALLIEQWRPEIRLVDIQKEMDRINELTHKKNVLTRPLSSNQRRAPQQRTSNGPKCPSPMSPLMYMDTSLPLSCDLNSDTPCPAPAECTYAFNDPEFRTLCCLQNDFEDIDELFGVYTKYPAFEKRLTSTTSLRMPTTTPITTTIRQTEATSTLPLSRPSAFVASSTGKHHFNSSFH</sequence>
<feature type="chain" id="PRO_5028835062" evidence="2">
    <location>
        <begin position="20"/>
        <end position="273"/>
    </location>
</feature>
<dbReference type="WBParaSite" id="Pan_g20969.t1">
    <property type="protein sequence ID" value="Pan_g20969.t1"/>
    <property type="gene ID" value="Pan_g20969"/>
</dbReference>
<dbReference type="AlphaFoldDB" id="A0A7E4VGT5"/>
<evidence type="ECO:0000313" key="3">
    <source>
        <dbReference type="Proteomes" id="UP000492821"/>
    </source>
</evidence>
<name>A0A7E4VGT5_PANRE</name>
<dbReference type="Pfam" id="PF14625">
    <property type="entry name" value="Lustrin_cystein"/>
    <property type="match status" value="2"/>
</dbReference>
<evidence type="ECO:0000313" key="4">
    <source>
        <dbReference type="WBParaSite" id="Pan_g20969.t1"/>
    </source>
</evidence>
<evidence type="ECO:0000256" key="2">
    <source>
        <dbReference type="SAM" id="SignalP"/>
    </source>
</evidence>
<feature type="signal peptide" evidence="2">
    <location>
        <begin position="1"/>
        <end position="19"/>
    </location>
</feature>
<dbReference type="Proteomes" id="UP000492821">
    <property type="component" value="Unassembled WGS sequence"/>
</dbReference>
<accession>A0A7E4VGT5</accession>
<evidence type="ECO:0000256" key="1">
    <source>
        <dbReference type="SAM" id="MobiDB-lite"/>
    </source>
</evidence>
<protein>
    <submittedName>
        <fullName evidence="4">Clip domain-containing protein</fullName>
    </submittedName>
</protein>
<dbReference type="InterPro" id="IPR006150">
    <property type="entry name" value="Cys_repeat_1"/>
</dbReference>
<dbReference type="InterPro" id="IPR028150">
    <property type="entry name" value="Lustrin_cystein"/>
</dbReference>
<keyword evidence="3" id="KW-1185">Reference proteome</keyword>
<keyword evidence="2" id="KW-0732">Signal</keyword>
<organism evidence="3 4">
    <name type="scientific">Panagrellus redivivus</name>
    <name type="common">Microworm</name>
    <dbReference type="NCBI Taxonomy" id="6233"/>
    <lineage>
        <taxon>Eukaryota</taxon>
        <taxon>Metazoa</taxon>
        <taxon>Ecdysozoa</taxon>
        <taxon>Nematoda</taxon>
        <taxon>Chromadorea</taxon>
        <taxon>Rhabditida</taxon>
        <taxon>Tylenchina</taxon>
        <taxon>Panagrolaimomorpha</taxon>
        <taxon>Panagrolaimoidea</taxon>
        <taxon>Panagrolaimidae</taxon>
        <taxon>Panagrellus</taxon>
    </lineage>
</organism>
<reference evidence="3" key="1">
    <citation type="journal article" date="2013" name="Genetics">
        <title>The draft genome and transcriptome of Panagrellus redivivus are shaped by the harsh demands of a free-living lifestyle.</title>
        <authorList>
            <person name="Srinivasan J."/>
            <person name="Dillman A.R."/>
            <person name="Macchietto M.G."/>
            <person name="Heikkinen L."/>
            <person name="Lakso M."/>
            <person name="Fracchia K.M."/>
            <person name="Antoshechkin I."/>
            <person name="Mortazavi A."/>
            <person name="Wong G."/>
            <person name="Sternberg P.W."/>
        </authorList>
    </citation>
    <scope>NUCLEOTIDE SEQUENCE [LARGE SCALE GENOMIC DNA]</scope>
    <source>
        <strain evidence="3">MT8872</strain>
    </source>
</reference>
<dbReference type="SMART" id="SM00289">
    <property type="entry name" value="WR1"/>
    <property type="match status" value="2"/>
</dbReference>
<proteinExistence type="predicted"/>
<reference evidence="4" key="2">
    <citation type="submission" date="2020-10" db="UniProtKB">
        <authorList>
            <consortium name="WormBaseParasite"/>
        </authorList>
    </citation>
    <scope>IDENTIFICATION</scope>
</reference>
<feature type="compositionally biased region" description="Polar residues" evidence="1">
    <location>
        <begin position="133"/>
        <end position="149"/>
    </location>
</feature>
<feature type="region of interest" description="Disordered" evidence="1">
    <location>
        <begin position="131"/>
        <end position="155"/>
    </location>
</feature>